<feature type="compositionally biased region" description="Polar residues" evidence="1">
    <location>
        <begin position="71"/>
        <end position="86"/>
    </location>
</feature>
<feature type="compositionally biased region" description="Low complexity" evidence="1">
    <location>
        <begin position="230"/>
        <end position="241"/>
    </location>
</feature>
<feature type="region of interest" description="Disordered" evidence="1">
    <location>
        <begin position="488"/>
        <end position="509"/>
    </location>
</feature>
<feature type="compositionally biased region" description="Polar residues" evidence="1">
    <location>
        <begin position="660"/>
        <end position="670"/>
    </location>
</feature>
<feature type="region of interest" description="Disordered" evidence="1">
    <location>
        <begin position="553"/>
        <end position="670"/>
    </location>
</feature>
<dbReference type="EMBL" id="JAKWBI020000119">
    <property type="protein sequence ID" value="KAJ2902231.1"/>
    <property type="molecule type" value="Genomic_DNA"/>
</dbReference>
<sequence length="670" mass="74750">MLKRSNFGVRCPRAELPSPENSIANLPDNVAQSAKLSDQKHLAAHDRHDRYEFPTTPSPSQRQQRPIPRTLTPQTPNRQDSATPSSHRVLRRTPRFETPSPRAQQQQQARQTHLEAVTVGLGPRLPLVTAGPDDENPRPRTRPARQLSQDLSDDVEEESSAQPSHRASAYNEDRSEPHPAVRISKHTHNAILYTLEEALRHPSEFTPDLEEENAQMADLLHGGTSNGNGATPTRPTAAPQPTGSPGIRGPRMIMRERQEREARRAEQERMQRDREREREQLEKQQMEEARRRDAERQAYAAGAATGAGEPSQRRQTVSESQGRQPRQTSTSQGAMPASLRTRANTAGDGYSSGQQPAQTGEPSRTSNVTSGRSSFPHAFERWEALSAHWEGLTSFWIRKLEQNASEIERDPVSTQLSRQVTDLSAAGANLFHAVVELQRLRASSERKFQRWFFETRSEIERHQENSGMLQQALEQERAGRDSRIQAALQTERESSKTQKQLSEMKKELAISKDEARRAWDELGRREQEERDRVQNLQSGLPVVIGGVQVVPMTQGVPSRHGSQRDPSRADYPEYSQAQAPPSTSAPGGQGYYPQGAEGSEGGHSEEGYDDPASFPPQSAAYTTAPDYSGQGYGGTWDAPRHHHPTRLSDVPEEDDERSRTSASALSRGNN</sequence>
<feature type="compositionally biased region" description="Low complexity" evidence="1">
    <location>
        <begin position="54"/>
        <end position="70"/>
    </location>
</feature>
<proteinExistence type="predicted"/>
<feature type="compositionally biased region" description="Basic and acidic residues" evidence="1">
    <location>
        <begin position="562"/>
        <end position="571"/>
    </location>
</feature>
<protein>
    <submittedName>
        <fullName evidence="2">Uncharacterized protein</fullName>
    </submittedName>
</protein>
<feature type="compositionally biased region" description="Basic and acidic residues" evidence="1">
    <location>
        <begin position="253"/>
        <end position="296"/>
    </location>
</feature>
<evidence type="ECO:0000256" key="1">
    <source>
        <dbReference type="SAM" id="MobiDB-lite"/>
    </source>
</evidence>
<dbReference type="Proteomes" id="UP001201980">
    <property type="component" value="Unassembled WGS sequence"/>
</dbReference>
<feature type="region of interest" description="Disordered" evidence="1">
    <location>
        <begin position="1"/>
        <end position="182"/>
    </location>
</feature>
<name>A0AAD5WRU2_9PEZI</name>
<feature type="compositionally biased region" description="Polar residues" evidence="1">
    <location>
        <begin position="19"/>
        <end position="36"/>
    </location>
</feature>
<feature type="region of interest" description="Disordered" evidence="1">
    <location>
        <begin position="219"/>
        <end position="373"/>
    </location>
</feature>
<gene>
    <name evidence="2" type="ORF">MKZ38_000833</name>
</gene>
<evidence type="ECO:0000313" key="2">
    <source>
        <dbReference type="EMBL" id="KAJ2902231.1"/>
    </source>
</evidence>
<reference evidence="2" key="1">
    <citation type="submission" date="2022-07" db="EMBL/GenBank/DDBJ databases">
        <title>Draft genome sequence of Zalerion maritima ATCC 34329, a (micro)plastics degrading marine fungus.</title>
        <authorList>
            <person name="Paco A."/>
            <person name="Goncalves M.F.M."/>
            <person name="Rocha-Santos T.A.P."/>
            <person name="Alves A."/>
        </authorList>
    </citation>
    <scope>NUCLEOTIDE SEQUENCE</scope>
    <source>
        <strain evidence="2">ATCC 34329</strain>
    </source>
</reference>
<feature type="compositionally biased region" description="Basic and acidic residues" evidence="1">
    <location>
        <begin position="37"/>
        <end position="52"/>
    </location>
</feature>
<feature type="compositionally biased region" description="Low complexity" evidence="1">
    <location>
        <begin position="102"/>
        <end position="111"/>
    </location>
</feature>
<feature type="compositionally biased region" description="Polar residues" evidence="1">
    <location>
        <begin position="351"/>
        <end position="373"/>
    </location>
</feature>
<feature type="compositionally biased region" description="Polar residues" evidence="1">
    <location>
        <begin position="313"/>
        <end position="333"/>
    </location>
</feature>
<accession>A0AAD5WRU2</accession>
<feature type="compositionally biased region" description="Polar residues" evidence="1">
    <location>
        <begin position="575"/>
        <end position="586"/>
    </location>
</feature>
<feature type="compositionally biased region" description="Low complexity" evidence="1">
    <location>
        <begin position="297"/>
        <end position="308"/>
    </location>
</feature>
<evidence type="ECO:0000313" key="3">
    <source>
        <dbReference type="Proteomes" id="UP001201980"/>
    </source>
</evidence>
<feature type="compositionally biased region" description="Basic and acidic residues" evidence="1">
    <location>
        <begin position="490"/>
        <end position="509"/>
    </location>
</feature>
<dbReference type="AlphaFoldDB" id="A0AAD5WRU2"/>
<organism evidence="2 3">
    <name type="scientific">Zalerion maritima</name>
    <dbReference type="NCBI Taxonomy" id="339359"/>
    <lineage>
        <taxon>Eukaryota</taxon>
        <taxon>Fungi</taxon>
        <taxon>Dikarya</taxon>
        <taxon>Ascomycota</taxon>
        <taxon>Pezizomycotina</taxon>
        <taxon>Sordariomycetes</taxon>
        <taxon>Lulworthiomycetidae</taxon>
        <taxon>Lulworthiales</taxon>
        <taxon>Lulworthiaceae</taxon>
        <taxon>Zalerion</taxon>
    </lineage>
</organism>
<comment type="caution">
    <text evidence="2">The sequence shown here is derived from an EMBL/GenBank/DDBJ whole genome shotgun (WGS) entry which is preliminary data.</text>
</comment>
<keyword evidence="3" id="KW-1185">Reference proteome</keyword>